<reference evidence="1" key="1">
    <citation type="submission" date="2020-11" db="EMBL/GenBank/DDBJ databases">
        <authorList>
            <person name="Tran Van P."/>
        </authorList>
    </citation>
    <scope>NUCLEOTIDE SEQUENCE</scope>
</reference>
<dbReference type="GO" id="GO:0005739">
    <property type="term" value="C:mitochondrion"/>
    <property type="evidence" value="ECO:0007669"/>
    <property type="project" value="TreeGrafter"/>
</dbReference>
<protein>
    <submittedName>
        <fullName evidence="1">Uncharacterized protein</fullName>
    </submittedName>
</protein>
<name>A0A7R9Q1T1_9ACAR</name>
<dbReference type="EMBL" id="OC860866">
    <property type="protein sequence ID" value="CAD7628970.1"/>
    <property type="molecule type" value="Genomic_DNA"/>
</dbReference>
<keyword evidence="2" id="KW-1185">Reference proteome</keyword>
<sequence>MSKNYNKLSVFKKSTDFREAVRVVSVPLNPPNDDEVLVKTIYAGVNATDVNISAGRYDPNSQLPFDVGLEYAKPDELIPIPSLKPEFIGLLVCGLTATIGLDELGRIQKGDKVLITASAGGTGHIGIQWA</sequence>
<dbReference type="AlphaFoldDB" id="A0A7R9Q1T1"/>
<accession>A0A7R9Q1T1</accession>
<evidence type="ECO:0000313" key="2">
    <source>
        <dbReference type="Proteomes" id="UP000759131"/>
    </source>
</evidence>
<evidence type="ECO:0000313" key="1">
    <source>
        <dbReference type="EMBL" id="CAD7628970.1"/>
    </source>
</evidence>
<organism evidence="1">
    <name type="scientific">Medioppia subpectinata</name>
    <dbReference type="NCBI Taxonomy" id="1979941"/>
    <lineage>
        <taxon>Eukaryota</taxon>
        <taxon>Metazoa</taxon>
        <taxon>Ecdysozoa</taxon>
        <taxon>Arthropoda</taxon>
        <taxon>Chelicerata</taxon>
        <taxon>Arachnida</taxon>
        <taxon>Acari</taxon>
        <taxon>Acariformes</taxon>
        <taxon>Sarcoptiformes</taxon>
        <taxon>Oribatida</taxon>
        <taxon>Brachypylina</taxon>
        <taxon>Oppioidea</taxon>
        <taxon>Oppiidae</taxon>
        <taxon>Medioppia</taxon>
    </lineage>
</organism>
<dbReference type="Gene3D" id="3.40.50.720">
    <property type="entry name" value="NAD(P)-binding Rossmann-like Domain"/>
    <property type="match status" value="1"/>
</dbReference>
<dbReference type="Gene3D" id="3.90.180.10">
    <property type="entry name" value="Medium-chain alcohol dehydrogenases, catalytic domain"/>
    <property type="match status" value="2"/>
</dbReference>
<dbReference type="EMBL" id="CAJPIZ010006291">
    <property type="protein sequence ID" value="CAG2109400.1"/>
    <property type="molecule type" value="Genomic_DNA"/>
</dbReference>
<feature type="non-terminal residue" evidence="1">
    <location>
        <position position="130"/>
    </location>
</feature>
<dbReference type="Proteomes" id="UP000759131">
    <property type="component" value="Unassembled WGS sequence"/>
</dbReference>
<dbReference type="PANTHER" id="PTHR43677">
    <property type="entry name" value="SHORT-CHAIN DEHYDROGENASE/REDUCTASE"/>
    <property type="match status" value="1"/>
</dbReference>
<dbReference type="InterPro" id="IPR051397">
    <property type="entry name" value="Zn-ADH-like_protein"/>
</dbReference>
<dbReference type="GO" id="GO:0016491">
    <property type="term" value="F:oxidoreductase activity"/>
    <property type="evidence" value="ECO:0007669"/>
    <property type="project" value="TreeGrafter"/>
</dbReference>
<dbReference type="PANTHER" id="PTHR43677:SF3">
    <property type="entry name" value="PROSTAGLANDIN REDUCTASE 3"/>
    <property type="match status" value="1"/>
</dbReference>
<dbReference type="InterPro" id="IPR011032">
    <property type="entry name" value="GroES-like_sf"/>
</dbReference>
<dbReference type="SUPFAM" id="SSF50129">
    <property type="entry name" value="GroES-like"/>
    <property type="match status" value="1"/>
</dbReference>
<proteinExistence type="predicted"/>
<dbReference type="OrthoDB" id="48317at2759"/>
<gene>
    <name evidence="1" type="ORF">OSB1V03_LOCUS9388</name>
</gene>